<dbReference type="SMART" id="SM00380">
    <property type="entry name" value="AP2"/>
    <property type="match status" value="1"/>
</dbReference>
<dbReference type="AlphaFoldDB" id="A0AAV3P9L7"/>
<dbReference type="InterPro" id="IPR016177">
    <property type="entry name" value="DNA-bd_dom_sf"/>
</dbReference>
<proteinExistence type="predicted"/>
<evidence type="ECO:0000256" key="3">
    <source>
        <dbReference type="ARBA" id="ARBA00023125"/>
    </source>
</evidence>
<evidence type="ECO:0000256" key="2">
    <source>
        <dbReference type="ARBA" id="ARBA00023015"/>
    </source>
</evidence>
<keyword evidence="3 8" id="KW-0238">DNA-binding</keyword>
<feature type="region of interest" description="Disordered" evidence="6">
    <location>
        <begin position="82"/>
        <end position="117"/>
    </location>
</feature>
<dbReference type="SUPFAM" id="SSF54171">
    <property type="entry name" value="DNA-binding domain"/>
    <property type="match status" value="1"/>
</dbReference>
<dbReference type="InterPro" id="IPR050913">
    <property type="entry name" value="AP2/ERF_ERF"/>
</dbReference>
<dbReference type="PRINTS" id="PR00367">
    <property type="entry name" value="ETHRSPELEMNT"/>
</dbReference>
<keyword evidence="2" id="KW-0805">Transcription regulation</keyword>
<dbReference type="Gene3D" id="3.30.730.10">
    <property type="entry name" value="AP2/ERF domain"/>
    <property type="match status" value="1"/>
</dbReference>
<protein>
    <submittedName>
        <fullName evidence="8">DNA-binding transcription factor</fullName>
    </submittedName>
</protein>
<dbReference type="GO" id="GO:0003677">
    <property type="term" value="F:DNA binding"/>
    <property type="evidence" value="ECO:0007669"/>
    <property type="project" value="UniProtKB-KW"/>
</dbReference>
<name>A0AAV3P9L7_LITER</name>
<dbReference type="PANTHER" id="PTHR31194:SF202">
    <property type="entry name" value="ETHYLENE-RESPONSIVE TRANSCRIPTION FACTOR ERF070"/>
    <property type="match status" value="1"/>
</dbReference>
<keyword evidence="4" id="KW-0804">Transcription</keyword>
<keyword evidence="5" id="KW-0539">Nucleus</keyword>
<feature type="compositionally biased region" description="Basic residues" evidence="6">
    <location>
        <begin position="84"/>
        <end position="99"/>
    </location>
</feature>
<dbReference type="EMBL" id="BAABME010016986">
    <property type="protein sequence ID" value="GAA0148279.1"/>
    <property type="molecule type" value="Genomic_DNA"/>
</dbReference>
<evidence type="ECO:0000313" key="8">
    <source>
        <dbReference type="EMBL" id="GAA0148279.1"/>
    </source>
</evidence>
<evidence type="ECO:0000256" key="5">
    <source>
        <dbReference type="ARBA" id="ARBA00023242"/>
    </source>
</evidence>
<feature type="domain" description="AP2/ERF" evidence="7">
    <location>
        <begin position="115"/>
        <end position="176"/>
    </location>
</feature>
<evidence type="ECO:0000256" key="4">
    <source>
        <dbReference type="ARBA" id="ARBA00023163"/>
    </source>
</evidence>
<feature type="region of interest" description="Disordered" evidence="6">
    <location>
        <begin position="173"/>
        <end position="195"/>
    </location>
</feature>
<dbReference type="GO" id="GO:0005634">
    <property type="term" value="C:nucleus"/>
    <property type="evidence" value="ECO:0007669"/>
    <property type="project" value="UniProtKB-SubCell"/>
</dbReference>
<organism evidence="8 9">
    <name type="scientific">Lithospermum erythrorhizon</name>
    <name type="common">Purple gromwell</name>
    <name type="synonym">Lithospermum officinale var. erythrorhizon</name>
    <dbReference type="NCBI Taxonomy" id="34254"/>
    <lineage>
        <taxon>Eukaryota</taxon>
        <taxon>Viridiplantae</taxon>
        <taxon>Streptophyta</taxon>
        <taxon>Embryophyta</taxon>
        <taxon>Tracheophyta</taxon>
        <taxon>Spermatophyta</taxon>
        <taxon>Magnoliopsida</taxon>
        <taxon>eudicotyledons</taxon>
        <taxon>Gunneridae</taxon>
        <taxon>Pentapetalae</taxon>
        <taxon>asterids</taxon>
        <taxon>lamiids</taxon>
        <taxon>Boraginales</taxon>
        <taxon>Boraginaceae</taxon>
        <taxon>Boraginoideae</taxon>
        <taxon>Lithospermeae</taxon>
        <taxon>Lithospermum</taxon>
    </lineage>
</organism>
<accession>A0AAV3P9L7</accession>
<gene>
    <name evidence="8" type="ORF">LIER_36688</name>
</gene>
<evidence type="ECO:0000256" key="1">
    <source>
        <dbReference type="ARBA" id="ARBA00004123"/>
    </source>
</evidence>
<dbReference type="InterPro" id="IPR001471">
    <property type="entry name" value="AP2/ERF_dom"/>
</dbReference>
<reference evidence="8 9" key="1">
    <citation type="submission" date="2024-01" db="EMBL/GenBank/DDBJ databases">
        <title>The complete chloroplast genome sequence of Lithospermum erythrorhizon: insights into the phylogenetic relationship among Boraginaceae species and the maternal lineages of purple gromwells.</title>
        <authorList>
            <person name="Okada T."/>
            <person name="Watanabe K."/>
        </authorList>
    </citation>
    <scope>NUCLEOTIDE SEQUENCE [LARGE SCALE GENOMIC DNA]</scope>
</reference>
<dbReference type="Pfam" id="PF00847">
    <property type="entry name" value="AP2"/>
    <property type="match status" value="1"/>
</dbReference>
<evidence type="ECO:0000259" key="7">
    <source>
        <dbReference type="PROSITE" id="PS51032"/>
    </source>
</evidence>
<dbReference type="Proteomes" id="UP001454036">
    <property type="component" value="Unassembled WGS sequence"/>
</dbReference>
<dbReference type="PANTHER" id="PTHR31194">
    <property type="entry name" value="SHN SHINE , DNA BINDING / TRANSCRIPTION FACTOR"/>
    <property type="match status" value="1"/>
</dbReference>
<dbReference type="InterPro" id="IPR036955">
    <property type="entry name" value="AP2/ERF_dom_sf"/>
</dbReference>
<keyword evidence="9" id="KW-1185">Reference proteome</keyword>
<dbReference type="PROSITE" id="PS51032">
    <property type="entry name" value="AP2_ERF"/>
    <property type="match status" value="1"/>
</dbReference>
<comment type="caution">
    <text evidence="8">The sequence shown here is derived from an EMBL/GenBank/DDBJ whole genome shotgun (WGS) entry which is preliminary data.</text>
</comment>
<feature type="compositionally biased region" description="Polar residues" evidence="6">
    <location>
        <begin position="106"/>
        <end position="115"/>
    </location>
</feature>
<comment type="subcellular location">
    <subcellularLocation>
        <location evidence="1">Nucleus</location>
    </subcellularLocation>
</comment>
<evidence type="ECO:0000256" key="6">
    <source>
        <dbReference type="SAM" id="MobiDB-lite"/>
    </source>
</evidence>
<dbReference type="CDD" id="cd00018">
    <property type="entry name" value="AP2"/>
    <property type="match status" value="1"/>
</dbReference>
<dbReference type="GO" id="GO:0003700">
    <property type="term" value="F:DNA-binding transcription factor activity"/>
    <property type="evidence" value="ECO:0007669"/>
    <property type="project" value="InterPro"/>
</dbReference>
<sequence>MDLNKERVCSCKANNGSVVPMRKIRIIYHDPYATDSSDDEQGYSVQNPKRVVKEVLLPNCNHVHPVKTPDTENKNSFLDINNRNAKKKTPPRKRNKSKVIAKSFAASRQNPSSSKYKGVRLRKWGKWAAEIRDPFKRKRVWLGTYNTPEEASRAYESKRLEFASMAKLNPSDKNFSGDVKKNRRVTTPNGNIHDDMVNSSVEQKLHDPVSIDENASVEQNDDQLDFKLALDSLVIPDDLLQPLDAFDLHPIGFCNDDFLDLPLGGFDEGPNTLTDFDFDFDALAWMDDAAPKMNGTALNIACP</sequence>
<evidence type="ECO:0000313" key="9">
    <source>
        <dbReference type="Proteomes" id="UP001454036"/>
    </source>
</evidence>